<evidence type="ECO:0000256" key="4">
    <source>
        <dbReference type="ARBA" id="ARBA00023146"/>
    </source>
</evidence>
<protein>
    <recommendedName>
        <fullName evidence="5">Lysyl-tRNA synthetase</fullName>
    </recommendedName>
</protein>
<dbReference type="InterPro" id="IPR004364">
    <property type="entry name" value="Aa-tRNA-synt_II"/>
</dbReference>
<dbReference type="Gene3D" id="2.40.50.140">
    <property type="entry name" value="Nucleic acid-binding proteins"/>
    <property type="match status" value="1"/>
</dbReference>
<dbReference type="GO" id="GO:0005739">
    <property type="term" value="C:mitochondrion"/>
    <property type="evidence" value="ECO:0007669"/>
    <property type="project" value="TreeGrafter"/>
</dbReference>
<keyword evidence="3" id="KW-0067">ATP-binding</keyword>
<keyword evidence="4" id="KW-0030">Aminoacyl-tRNA synthetase</keyword>
<reference evidence="7 8" key="1">
    <citation type="journal article" date="2013" name="PLoS Genet.">
        <title>The genome and development-dependent transcriptomes of Pyronema confluens: a window into fungal evolution.</title>
        <authorList>
            <person name="Traeger S."/>
            <person name="Altegoer F."/>
            <person name="Freitag M."/>
            <person name="Gabaldon T."/>
            <person name="Kempken F."/>
            <person name="Kumar A."/>
            <person name="Marcet-Houben M."/>
            <person name="Poggeler S."/>
            <person name="Stajich J.E."/>
            <person name="Nowrousian M."/>
        </authorList>
    </citation>
    <scope>NUCLEOTIDE SEQUENCE [LARGE SCALE GENOMIC DNA]</scope>
    <source>
        <strain evidence="8">CBS 100304</strain>
        <tissue evidence="7">Vegetative mycelium</tissue>
    </source>
</reference>
<feature type="domain" description="Aminoacyl-transfer RNA synthetases class-II family profile" evidence="6">
    <location>
        <begin position="216"/>
        <end position="539"/>
    </location>
</feature>
<dbReference type="Proteomes" id="UP000018144">
    <property type="component" value="Unassembled WGS sequence"/>
</dbReference>
<dbReference type="SUPFAM" id="SSF55681">
    <property type="entry name" value="Class II aaRS and biotin synthetases"/>
    <property type="match status" value="1"/>
</dbReference>
<dbReference type="AlphaFoldDB" id="U4L8L8"/>
<keyword evidence="2" id="KW-0547">Nucleotide-binding</keyword>
<dbReference type="PROSITE" id="PS50862">
    <property type="entry name" value="AA_TRNA_LIGASE_II"/>
    <property type="match status" value="1"/>
</dbReference>
<dbReference type="InterPro" id="IPR004365">
    <property type="entry name" value="NA-bd_OB_tRNA"/>
</dbReference>
<dbReference type="Pfam" id="PF00152">
    <property type="entry name" value="tRNA-synt_2"/>
    <property type="match status" value="1"/>
</dbReference>
<evidence type="ECO:0000256" key="3">
    <source>
        <dbReference type="ARBA" id="ARBA00022840"/>
    </source>
</evidence>
<dbReference type="PANTHER" id="PTHR42918:SF5">
    <property type="entry name" value="LYSINE--TRNA LIGASE, MITOCHONDRIAL"/>
    <property type="match status" value="1"/>
</dbReference>
<dbReference type="GO" id="GO:0070154">
    <property type="term" value="P:mitochondrial lysyl-tRNA aminoacylation"/>
    <property type="evidence" value="ECO:0007669"/>
    <property type="project" value="TreeGrafter"/>
</dbReference>
<dbReference type="eggNOG" id="KOG1885">
    <property type="taxonomic scope" value="Eukaryota"/>
</dbReference>
<dbReference type="InterPro" id="IPR045864">
    <property type="entry name" value="aa-tRNA-synth_II/BPL/LPL"/>
</dbReference>
<accession>U4L8L8</accession>
<dbReference type="InterPro" id="IPR018149">
    <property type="entry name" value="Lys-tRNA-synth_II_C"/>
</dbReference>
<evidence type="ECO:0000313" key="7">
    <source>
        <dbReference type="EMBL" id="CCX13177.1"/>
    </source>
</evidence>
<evidence type="ECO:0000256" key="2">
    <source>
        <dbReference type="ARBA" id="ARBA00022741"/>
    </source>
</evidence>
<dbReference type="PANTHER" id="PTHR42918">
    <property type="entry name" value="LYSYL-TRNA SYNTHETASE"/>
    <property type="match status" value="1"/>
</dbReference>
<dbReference type="GO" id="GO:0004824">
    <property type="term" value="F:lysine-tRNA ligase activity"/>
    <property type="evidence" value="ECO:0007669"/>
    <property type="project" value="InterPro"/>
</dbReference>
<dbReference type="GO" id="GO:0005524">
    <property type="term" value="F:ATP binding"/>
    <property type="evidence" value="ECO:0007669"/>
    <property type="project" value="UniProtKB-KW"/>
</dbReference>
<dbReference type="STRING" id="1076935.U4L8L8"/>
<sequence>MFLRRTTRPSSLTFAVRRFNHTQTPQTLPVITRVKAPIVAKRPPQDGSTRRDAFLSAKYGELYPRLEDDTSKIFIRHKNFHATYSSKIQSQDRDLRTTVTIRGRIRKCRDLSPKLIFYDIIQDGIKVQAVFSHVAVGGSEEDFYVFNTALRNGDIIEVTGNPGRTKTGELSVYAVQLPKLLSPCYHQVPDALANPEKIKQHRHLDLLVNEKSSQTLRLRSMILNQIRQTLSLQDFTEVQTPILSASAGGAIANPFLTAASAVHKPLALRIAPELWLKRLLVGGLDRVYEMGPVFRNEGIDNTHNPEFTTAEAYISFGNLEDVCRLTETVLRDVAKLCGPLKGRGNKFHELEPLDNDIQDAFLYPPYNRIEFIPTLEAKLGEPLPDLDAEDTEIKLRELCERHKIYVDKSANSAKILDKMAEKYLEPMCYLPTFITHHPQVMSPLAKGSVRNGRKVSERVELFVRHMELVNAYEEENSPHEQRRKFQLQAKDEGREMEEGEGTDEDYCQTLEWGLPPTAGWGIGVDRVVMLMAGQDRIHDVIAFGGLRGAANQGGSKEKKIEEKKKKKLEKMKKGLAFLEAKRAEEAGEKMEMTTEEKVEEVSKEKAEQAEKKMAEFF</sequence>
<gene>
    <name evidence="7" type="ORF">PCON_12770</name>
</gene>
<evidence type="ECO:0000313" key="8">
    <source>
        <dbReference type="Proteomes" id="UP000018144"/>
    </source>
</evidence>
<dbReference type="Pfam" id="PF01336">
    <property type="entry name" value="tRNA_anti-codon"/>
    <property type="match status" value="1"/>
</dbReference>
<dbReference type="InterPro" id="IPR006195">
    <property type="entry name" value="aa-tRNA-synth_II"/>
</dbReference>
<keyword evidence="8" id="KW-1185">Reference proteome</keyword>
<dbReference type="InterPro" id="IPR044136">
    <property type="entry name" value="Lys-tRNA-ligase_II_N"/>
</dbReference>
<keyword evidence="1 7" id="KW-0436">Ligase</keyword>
<dbReference type="Gene3D" id="3.30.930.10">
    <property type="entry name" value="Bira Bifunctional Protein, Domain 2"/>
    <property type="match status" value="1"/>
</dbReference>
<dbReference type="PRINTS" id="PR00982">
    <property type="entry name" value="TRNASYNTHLYS"/>
</dbReference>
<proteinExistence type="predicted"/>
<dbReference type="OrthoDB" id="21243at2759"/>
<evidence type="ECO:0000256" key="1">
    <source>
        <dbReference type="ARBA" id="ARBA00022598"/>
    </source>
</evidence>
<dbReference type="CDD" id="cd04322">
    <property type="entry name" value="LysRS_N"/>
    <property type="match status" value="1"/>
</dbReference>
<dbReference type="OMA" id="MQERHVD"/>
<dbReference type="GO" id="GO:0000049">
    <property type="term" value="F:tRNA binding"/>
    <property type="evidence" value="ECO:0007669"/>
    <property type="project" value="TreeGrafter"/>
</dbReference>
<name>U4L8L8_PYROM</name>
<dbReference type="SUPFAM" id="SSF50249">
    <property type="entry name" value="Nucleic acid-binding proteins"/>
    <property type="match status" value="1"/>
</dbReference>
<evidence type="ECO:0000256" key="5">
    <source>
        <dbReference type="ARBA" id="ARBA00030563"/>
    </source>
</evidence>
<evidence type="ECO:0000259" key="6">
    <source>
        <dbReference type="PROSITE" id="PS50862"/>
    </source>
</evidence>
<organism evidence="7 8">
    <name type="scientific">Pyronema omphalodes (strain CBS 100304)</name>
    <name type="common">Pyronema confluens</name>
    <dbReference type="NCBI Taxonomy" id="1076935"/>
    <lineage>
        <taxon>Eukaryota</taxon>
        <taxon>Fungi</taxon>
        <taxon>Dikarya</taxon>
        <taxon>Ascomycota</taxon>
        <taxon>Pezizomycotina</taxon>
        <taxon>Pezizomycetes</taxon>
        <taxon>Pezizales</taxon>
        <taxon>Pyronemataceae</taxon>
        <taxon>Pyronema</taxon>
    </lineage>
</organism>
<dbReference type="EMBL" id="HF935789">
    <property type="protein sequence ID" value="CCX13177.1"/>
    <property type="molecule type" value="Genomic_DNA"/>
</dbReference>
<dbReference type="InterPro" id="IPR012340">
    <property type="entry name" value="NA-bd_OB-fold"/>
</dbReference>